<dbReference type="HOGENOM" id="CLU_187022_0_0_1"/>
<dbReference type="EMBL" id="JPKY01000020">
    <property type="protein sequence ID" value="KFH46324.1"/>
    <property type="molecule type" value="Genomic_DNA"/>
</dbReference>
<comment type="caution">
    <text evidence="2">The sequence shown here is derived from an EMBL/GenBank/DDBJ whole genome shotgun (WGS) entry which is preliminary data.</text>
</comment>
<evidence type="ECO:0000313" key="3">
    <source>
        <dbReference type="Proteomes" id="UP000029964"/>
    </source>
</evidence>
<dbReference type="OrthoDB" id="4870309at2759"/>
<feature type="region of interest" description="Disordered" evidence="1">
    <location>
        <begin position="23"/>
        <end position="46"/>
    </location>
</feature>
<reference evidence="3" key="1">
    <citation type="journal article" date="2014" name="Genome Announc.">
        <title>Genome sequence and annotation of Acremonium chrysogenum, producer of the beta-lactam antibiotic cephalosporin C.</title>
        <authorList>
            <person name="Terfehr D."/>
            <person name="Dahlmann T.A."/>
            <person name="Specht T."/>
            <person name="Zadra I."/>
            <person name="Kuernsteiner H."/>
            <person name="Kueck U."/>
        </authorList>
    </citation>
    <scope>NUCLEOTIDE SEQUENCE [LARGE SCALE GENOMIC DNA]</scope>
    <source>
        <strain evidence="3">ATCC 11550 / CBS 779.69 / DSM 880 / IAM 14645 / JCM 23072 / IMI 49137</strain>
    </source>
</reference>
<keyword evidence="3" id="KW-1185">Reference proteome</keyword>
<accession>A0A086TAE2</accession>
<gene>
    <name evidence="2" type="ORF">ACRE_027960</name>
</gene>
<sequence>MNAIVSRLSTAQGATTRRALFSTSAPARTSAAATSTSTSTTSTSWWSRLQPQTRRYVVYGAATCAAVDGYVMYNYYPRWFGAADSAKGDEKK</sequence>
<proteinExistence type="predicted"/>
<name>A0A086TAE2_HAPC1</name>
<protein>
    <submittedName>
        <fullName evidence="2">Uncharacterized protein</fullName>
    </submittedName>
</protein>
<dbReference type="Proteomes" id="UP000029964">
    <property type="component" value="Unassembled WGS sequence"/>
</dbReference>
<organism evidence="2 3">
    <name type="scientific">Hapsidospora chrysogenum (strain ATCC 11550 / CBS 779.69 / DSM 880 / IAM 14645 / JCM 23072 / IMI 49137)</name>
    <name type="common">Acremonium chrysogenum</name>
    <dbReference type="NCBI Taxonomy" id="857340"/>
    <lineage>
        <taxon>Eukaryota</taxon>
        <taxon>Fungi</taxon>
        <taxon>Dikarya</taxon>
        <taxon>Ascomycota</taxon>
        <taxon>Pezizomycotina</taxon>
        <taxon>Sordariomycetes</taxon>
        <taxon>Hypocreomycetidae</taxon>
        <taxon>Hypocreales</taxon>
        <taxon>Bionectriaceae</taxon>
        <taxon>Hapsidospora</taxon>
    </lineage>
</organism>
<evidence type="ECO:0000313" key="2">
    <source>
        <dbReference type="EMBL" id="KFH46324.1"/>
    </source>
</evidence>
<dbReference type="AlphaFoldDB" id="A0A086TAE2"/>
<evidence type="ECO:0000256" key="1">
    <source>
        <dbReference type="SAM" id="MobiDB-lite"/>
    </source>
</evidence>
<feature type="compositionally biased region" description="Low complexity" evidence="1">
    <location>
        <begin position="23"/>
        <end position="44"/>
    </location>
</feature>